<reference evidence="3" key="1">
    <citation type="journal article" date="2013" name="Nature">
        <title>Pan genome of the phytoplankton Emiliania underpins its global distribution.</title>
        <authorList>
            <person name="Read B.A."/>
            <person name="Kegel J."/>
            <person name="Klute M.J."/>
            <person name="Kuo A."/>
            <person name="Lefebvre S.C."/>
            <person name="Maumus F."/>
            <person name="Mayer C."/>
            <person name="Miller J."/>
            <person name="Monier A."/>
            <person name="Salamov A."/>
            <person name="Young J."/>
            <person name="Aguilar M."/>
            <person name="Claverie J.M."/>
            <person name="Frickenhaus S."/>
            <person name="Gonzalez K."/>
            <person name="Herman E.K."/>
            <person name="Lin Y.C."/>
            <person name="Napier J."/>
            <person name="Ogata H."/>
            <person name="Sarno A.F."/>
            <person name="Shmutz J."/>
            <person name="Schroeder D."/>
            <person name="de Vargas C."/>
            <person name="Verret F."/>
            <person name="von Dassow P."/>
            <person name="Valentin K."/>
            <person name="Van de Peer Y."/>
            <person name="Wheeler G."/>
            <person name="Dacks J.B."/>
            <person name="Delwiche C.F."/>
            <person name="Dyhrman S.T."/>
            <person name="Glockner G."/>
            <person name="John U."/>
            <person name="Richards T."/>
            <person name="Worden A.Z."/>
            <person name="Zhang X."/>
            <person name="Grigoriev I.V."/>
            <person name="Allen A.E."/>
            <person name="Bidle K."/>
            <person name="Borodovsky M."/>
            <person name="Bowler C."/>
            <person name="Brownlee C."/>
            <person name="Cock J.M."/>
            <person name="Elias M."/>
            <person name="Gladyshev V.N."/>
            <person name="Groth M."/>
            <person name="Guda C."/>
            <person name="Hadaegh A."/>
            <person name="Iglesias-Rodriguez M.D."/>
            <person name="Jenkins J."/>
            <person name="Jones B.M."/>
            <person name="Lawson T."/>
            <person name="Leese F."/>
            <person name="Lindquist E."/>
            <person name="Lobanov A."/>
            <person name="Lomsadze A."/>
            <person name="Malik S.B."/>
            <person name="Marsh M.E."/>
            <person name="Mackinder L."/>
            <person name="Mock T."/>
            <person name="Mueller-Roeber B."/>
            <person name="Pagarete A."/>
            <person name="Parker M."/>
            <person name="Probert I."/>
            <person name="Quesneville H."/>
            <person name="Raines C."/>
            <person name="Rensing S.A."/>
            <person name="Riano-Pachon D.M."/>
            <person name="Richier S."/>
            <person name="Rokitta S."/>
            <person name="Shiraiwa Y."/>
            <person name="Soanes D.M."/>
            <person name="van der Giezen M."/>
            <person name="Wahlund T.M."/>
            <person name="Williams B."/>
            <person name="Wilson W."/>
            <person name="Wolfe G."/>
            <person name="Wurch L.L."/>
        </authorList>
    </citation>
    <scope>NUCLEOTIDE SEQUENCE</scope>
</reference>
<dbReference type="KEGG" id="ehx:EMIHUDRAFT_463418"/>
<reference evidence="2" key="2">
    <citation type="submission" date="2024-10" db="UniProtKB">
        <authorList>
            <consortium name="EnsemblProtists"/>
        </authorList>
    </citation>
    <scope>IDENTIFICATION</scope>
</reference>
<dbReference type="AlphaFoldDB" id="A0A0D3JQK7"/>
<dbReference type="RefSeq" id="XP_005778221.1">
    <property type="nucleotide sequence ID" value="XM_005778164.1"/>
</dbReference>
<feature type="chain" id="PRO_5044249611" evidence="1">
    <location>
        <begin position="17"/>
        <end position="232"/>
    </location>
</feature>
<evidence type="ECO:0000256" key="1">
    <source>
        <dbReference type="SAM" id="SignalP"/>
    </source>
</evidence>
<name>A0A0D3JQK7_EMIH1</name>
<dbReference type="GeneID" id="17271338"/>
<evidence type="ECO:0000313" key="3">
    <source>
        <dbReference type="Proteomes" id="UP000013827"/>
    </source>
</evidence>
<feature type="signal peptide" evidence="1">
    <location>
        <begin position="1"/>
        <end position="16"/>
    </location>
</feature>
<sequence length="232" mass="25506">MALLLLFAAPCLTALASRLEPPRPRRDDLPLPELARVPLLRRVRSPRLPTYAEAQASAVQHLPGFLSEDDLAAIHRLAARVRQRQGTAGNWSHTVERLHREGGRTVFVNHHLADELPGLYARMLRAAHDADRHLWGGELLARRHGLALRSAEYHVVIGDGGGPMDAHADHGYPATSGLCQRRSEPAAPHRHRAEFEGGAFQTVELGGEVTTHSFERGDALLPQQPHGFPAIL</sequence>
<evidence type="ECO:0000313" key="2">
    <source>
        <dbReference type="EnsemblProtists" id="EOD25792"/>
    </source>
</evidence>
<keyword evidence="1" id="KW-0732">Signal</keyword>
<dbReference type="PaxDb" id="2903-EOD25792"/>
<dbReference type="Proteomes" id="UP000013827">
    <property type="component" value="Unassembled WGS sequence"/>
</dbReference>
<protein>
    <submittedName>
        <fullName evidence="2">Uncharacterized protein</fullName>
    </submittedName>
</protein>
<keyword evidence="3" id="KW-1185">Reference proteome</keyword>
<dbReference type="HOGENOM" id="CLU_1196737_0_0_1"/>
<proteinExistence type="predicted"/>
<dbReference type="EnsemblProtists" id="EOD25792">
    <property type="protein sequence ID" value="EOD25792"/>
    <property type="gene ID" value="EMIHUDRAFT_463418"/>
</dbReference>
<organism evidence="2 3">
    <name type="scientific">Emiliania huxleyi (strain CCMP1516)</name>
    <dbReference type="NCBI Taxonomy" id="280463"/>
    <lineage>
        <taxon>Eukaryota</taxon>
        <taxon>Haptista</taxon>
        <taxon>Haptophyta</taxon>
        <taxon>Prymnesiophyceae</taxon>
        <taxon>Isochrysidales</taxon>
        <taxon>Noelaerhabdaceae</taxon>
        <taxon>Emiliania</taxon>
    </lineage>
</organism>
<accession>A0A0D3JQK7</accession>